<dbReference type="InterPro" id="IPR025476">
    <property type="entry name" value="Helitron_helicase-like"/>
</dbReference>
<dbReference type="GO" id="GO:0005524">
    <property type="term" value="F:ATP binding"/>
    <property type="evidence" value="ECO:0007669"/>
    <property type="project" value="UniProtKB-KW"/>
</dbReference>
<evidence type="ECO:0000259" key="5">
    <source>
        <dbReference type="Pfam" id="PF20209"/>
    </source>
</evidence>
<feature type="region of interest" description="Disordered" evidence="2">
    <location>
        <begin position="1388"/>
        <end position="1425"/>
    </location>
</feature>
<dbReference type="GO" id="GO:0006281">
    <property type="term" value="P:DNA repair"/>
    <property type="evidence" value="ECO:0007669"/>
    <property type="project" value="UniProtKB-KW"/>
</dbReference>
<comment type="cofactor">
    <cofactor evidence="1">
        <name>Mg(2+)</name>
        <dbReference type="ChEBI" id="CHEBI:18420"/>
    </cofactor>
</comment>
<dbReference type="InterPro" id="IPR051055">
    <property type="entry name" value="PIF1_helicase"/>
</dbReference>
<dbReference type="GO" id="GO:0043139">
    <property type="term" value="F:5'-3' DNA helicase activity"/>
    <property type="evidence" value="ECO:0007669"/>
    <property type="project" value="UniProtKB-EC"/>
</dbReference>
<gene>
    <name evidence="6" type="ORF">D9613_011752</name>
</gene>
<dbReference type="Proteomes" id="UP000521872">
    <property type="component" value="Unassembled WGS sequence"/>
</dbReference>
<evidence type="ECO:0000259" key="4">
    <source>
        <dbReference type="Pfam" id="PF14214"/>
    </source>
</evidence>
<proteinExistence type="inferred from homology"/>
<dbReference type="GO" id="GO:0000723">
    <property type="term" value="P:telomere maintenance"/>
    <property type="evidence" value="ECO:0007669"/>
    <property type="project" value="InterPro"/>
</dbReference>
<feature type="domain" description="DNA helicase Pif1-like DEAD-box helicase" evidence="3">
    <location>
        <begin position="1429"/>
        <end position="1595"/>
    </location>
</feature>
<keyword evidence="1" id="KW-0067">ATP-binding</keyword>
<keyword evidence="1" id="KW-0547">Nucleotide-binding</keyword>
<feature type="domain" description="Helitron helicase-like" evidence="4">
    <location>
        <begin position="517"/>
        <end position="739"/>
    </location>
</feature>
<evidence type="ECO:0000313" key="6">
    <source>
        <dbReference type="EMBL" id="KAF4612702.1"/>
    </source>
</evidence>
<feature type="compositionally biased region" description="Low complexity" evidence="2">
    <location>
        <begin position="1388"/>
        <end position="1400"/>
    </location>
</feature>
<feature type="compositionally biased region" description="Polar residues" evidence="2">
    <location>
        <begin position="1404"/>
        <end position="1425"/>
    </location>
</feature>
<dbReference type="InterPro" id="IPR027417">
    <property type="entry name" value="P-loop_NTPase"/>
</dbReference>
<keyword evidence="1" id="KW-0378">Hydrolase</keyword>
<organism evidence="6 7">
    <name type="scientific">Agrocybe pediades</name>
    <dbReference type="NCBI Taxonomy" id="84607"/>
    <lineage>
        <taxon>Eukaryota</taxon>
        <taxon>Fungi</taxon>
        <taxon>Dikarya</taxon>
        <taxon>Basidiomycota</taxon>
        <taxon>Agaricomycotina</taxon>
        <taxon>Agaricomycetes</taxon>
        <taxon>Agaricomycetidae</taxon>
        <taxon>Agaricales</taxon>
        <taxon>Agaricineae</taxon>
        <taxon>Strophariaceae</taxon>
        <taxon>Agrocybe</taxon>
    </lineage>
</organism>
<evidence type="ECO:0000313" key="7">
    <source>
        <dbReference type="Proteomes" id="UP000521872"/>
    </source>
</evidence>
<dbReference type="Pfam" id="PF20209">
    <property type="entry name" value="DUF6570"/>
    <property type="match status" value="1"/>
</dbReference>
<dbReference type="InterPro" id="IPR010285">
    <property type="entry name" value="DNA_helicase_pif1-like_DEAD"/>
</dbReference>
<protein>
    <recommendedName>
        <fullName evidence="1">ATP-dependent DNA helicase</fullName>
        <ecNumber evidence="1">5.6.2.3</ecNumber>
    </recommendedName>
</protein>
<comment type="similarity">
    <text evidence="1">Belongs to the helicase family.</text>
</comment>
<feature type="region of interest" description="Disordered" evidence="2">
    <location>
        <begin position="1095"/>
        <end position="1135"/>
    </location>
</feature>
<feature type="compositionally biased region" description="Basic and acidic residues" evidence="2">
    <location>
        <begin position="1095"/>
        <end position="1118"/>
    </location>
</feature>
<keyword evidence="1" id="KW-0347">Helicase</keyword>
<dbReference type="EC" id="5.6.2.3" evidence="1"/>
<evidence type="ECO:0000259" key="3">
    <source>
        <dbReference type="Pfam" id="PF05970"/>
    </source>
</evidence>
<feature type="compositionally biased region" description="Polar residues" evidence="2">
    <location>
        <begin position="97"/>
        <end position="115"/>
    </location>
</feature>
<dbReference type="SUPFAM" id="SSF52540">
    <property type="entry name" value="P-loop containing nucleoside triphosphate hydrolases"/>
    <property type="match status" value="2"/>
</dbReference>
<dbReference type="EMBL" id="JAACJL010000047">
    <property type="protein sequence ID" value="KAF4612702.1"/>
    <property type="molecule type" value="Genomic_DNA"/>
</dbReference>
<dbReference type="InterPro" id="IPR046700">
    <property type="entry name" value="DUF6570"/>
</dbReference>
<keyword evidence="7" id="KW-1185">Reference proteome</keyword>
<evidence type="ECO:0000256" key="1">
    <source>
        <dbReference type="RuleBase" id="RU363044"/>
    </source>
</evidence>
<comment type="caution">
    <text evidence="6">The sequence shown here is derived from an EMBL/GenBank/DDBJ whole genome shotgun (WGS) entry which is preliminary data.</text>
</comment>
<dbReference type="Pfam" id="PF14214">
    <property type="entry name" value="Helitron_like_N"/>
    <property type="match status" value="1"/>
</dbReference>
<sequence>MISFIVFSSSIIIPSSSYMPLNPDSVNIKQALSRLTIHQLLAASRGQLVIPGAARQKKEHLIEFISSHAPFPLLESLLQSTQNRKRPHPPINDYQEGPTSKRQCTASSSPHQSRFLQPPDDATVRRCFQDFYAATSNSALSSYICAVCARESCLVNGDTYEDCRLVPIGDIPNGHVLKPTYFHPKHTLYGPLRCLLEPQGVYQAPDGTFCARICPSCYASLHTNPNMPPKLSLANNMWIGPVPFELSTLTIPEQLLLALYYPRVFVFKLYPKKGHPDEESVHRAMRGNVVTFEQSQEDITTMIEGNFLPRPLSILSSLIAITFVGTGPLPRNWMFNTFRVRRPALLAALMWLISNNPKYYGHLHVDKSNLAKLPENDVPDEIWNIIRQNPDDFAVDQDVQTYIPDEEDDDGINGPQNQDGPDVIPLQVSGTNDLDLSGISSHDLMTWAVQNLWEKGEEGGYAVRHGSKPVHDFPPMPNSVESLRDDCYFEKAFPALYPYGVGGIEAHRPIHVDFHTHIQWSLLYHDRRFRRHETFAFVAFGILQRRQALGSAKLQIRRRNFDVDSEILSHITLQDLKEAEDQERRHQAINNPAVKLLISHLHATAARVIGTDASRFRRRSEMSSTSYVYNLPTLWATINPCDLHDPIAQIFTGEEIDMDHFNKLFGPDKSQRARNVACDPFAAAAFFHFLIRLVLKTLFGVEQTPYRVQTRPGILGHLSAYYGMVESQGRGSLHIHILLWMQDALSPSDIHTKLQSADFRDQVVCYIKSCIHAHIPGIVTREDLQQIPNEVDIAYSRPPDPSSPDFFHLLSIMESRIARAKQVHTCHPRRCLVPDKHGMVKCKRRAPWDCSDDVRVESNGKWWPERHFPYFNSWNPFITCALRCNNDLKLLTNGQETQNCYYYSSMYTFKKQGQSFQMSAIMAKEYAYHQEHSEYLDNERERNRLLLFRLVNKVNSQQELGAPMVMSYLMGWGDAYASHHYTTVYWSSFVAYLLKTFPTLKRASASISDSSTNTWDFDSLNEIRRAETYELHDHDKENCGDEQDLDLFAMDIGLSSNGTLYVKNQVTDYVFRNRKLSAMSVFAFFQDTWETRSTHEQQDHESVDSDYVETRGRPKQERYPYLSQHPSSSCRTRVKRPEHHNNIPNFVGSCFPRNDDSTRRDFYCASMLLLLKPWRNIRDDLKAADESWESAFRSFCATSAPATLDILSSIQYFHDSRTAATSEEEISSHVEDEEIMQSTLATAGDTEMDHHGESIQDGEGKDTCGFSLEELLDLLRQQKQSREDLYAEVAIQHAQMAGIFAKPSDCNRRLLLGRDESATLPSVNEESIRAYEANSMELLNQWRQEIADDIRRRNMPLSITGAVNRNSTEKEGISTRPDVNIPPSVQTLSEALQSESAASREQNETSFQPKTPQLSLPNNNGNQDISPDMLNKEQRRAYDIFIWHLDETLKGREPPPLRLIIYGEGGTGKSAIVECITKAFEERNAAGLLLKAAYTGIAASHINGKTLHTLGRIPINSKVEQGISPETRAFLEAVFSVPRYLIIDEYSMLAKMFLALFSRHAAYGKAAANAGAMDCSFGGMNVCLIGDLHQFPPVAIPRSDSLFYPSDPVKSKVESQIGEEIYHEFNTVVILRQQNRVQDEEWLRFLKDLRRGSVRPEHITMLKSLIVGHESSEYATDYQQSPWDEAPLITPRHSVRIRWNHEALVRHCQKSNQVLIVCPAEDSIRGRALTPIEEAHVQLREATHDKKDWRKSLPYQIEFAVGAKVLVTENIETDLDITNGARGEIVGMVLDEEEPPISSSSKEVHLTKLPLYILVRLERTKASQLTGLPPGVIPIEPREEHFFIEVKSQESGKYMRRRVRRRQYPMTLAWAYTDYRSQGQTIPFVYIDIARPPTGKMNMFNLYVALSRSRGRSHIRLLRDFDEKIFMQKQDENLLAEDDRLEKLNQETATWWETIQGMK</sequence>
<accession>A0A8H4VK87</accession>
<dbReference type="Gene3D" id="3.40.50.300">
    <property type="entry name" value="P-loop containing nucleotide triphosphate hydrolases"/>
    <property type="match status" value="1"/>
</dbReference>
<keyword evidence="1" id="KW-0233">DNA recombination</keyword>
<feature type="domain" description="DUF6570" evidence="5">
    <location>
        <begin position="226"/>
        <end position="371"/>
    </location>
</feature>
<dbReference type="PANTHER" id="PTHR47642">
    <property type="entry name" value="ATP-DEPENDENT DNA HELICASE"/>
    <property type="match status" value="1"/>
</dbReference>
<dbReference type="GO" id="GO:0016787">
    <property type="term" value="F:hydrolase activity"/>
    <property type="evidence" value="ECO:0007669"/>
    <property type="project" value="UniProtKB-KW"/>
</dbReference>
<feature type="region of interest" description="Disordered" evidence="2">
    <location>
        <begin position="82"/>
        <end position="118"/>
    </location>
</feature>
<name>A0A8H4VK87_9AGAR</name>
<dbReference type="CDD" id="cd18809">
    <property type="entry name" value="SF1_C_RecD"/>
    <property type="match status" value="1"/>
</dbReference>
<evidence type="ECO:0000256" key="2">
    <source>
        <dbReference type="SAM" id="MobiDB-lite"/>
    </source>
</evidence>
<dbReference type="Pfam" id="PF05970">
    <property type="entry name" value="PIF1"/>
    <property type="match status" value="1"/>
</dbReference>
<dbReference type="PANTHER" id="PTHR47642:SF6">
    <property type="entry name" value="ATP-DEPENDENT DNA HELICASE"/>
    <property type="match status" value="1"/>
</dbReference>
<dbReference type="GO" id="GO:0006310">
    <property type="term" value="P:DNA recombination"/>
    <property type="evidence" value="ECO:0007669"/>
    <property type="project" value="UniProtKB-KW"/>
</dbReference>
<reference evidence="6 7" key="1">
    <citation type="submission" date="2019-12" db="EMBL/GenBank/DDBJ databases">
        <authorList>
            <person name="Floudas D."/>
            <person name="Bentzer J."/>
            <person name="Ahren D."/>
            <person name="Johansson T."/>
            <person name="Persson P."/>
            <person name="Tunlid A."/>
        </authorList>
    </citation>
    <scope>NUCLEOTIDE SEQUENCE [LARGE SCALE GENOMIC DNA]</scope>
    <source>
        <strain evidence="6 7">CBS 102.39</strain>
    </source>
</reference>
<keyword evidence="1" id="KW-0234">DNA repair</keyword>
<keyword evidence="1" id="KW-0227">DNA damage</keyword>
<comment type="catalytic activity">
    <reaction evidence="1">
        <text>ATP + H2O = ADP + phosphate + H(+)</text>
        <dbReference type="Rhea" id="RHEA:13065"/>
        <dbReference type="ChEBI" id="CHEBI:15377"/>
        <dbReference type="ChEBI" id="CHEBI:15378"/>
        <dbReference type="ChEBI" id="CHEBI:30616"/>
        <dbReference type="ChEBI" id="CHEBI:43474"/>
        <dbReference type="ChEBI" id="CHEBI:456216"/>
        <dbReference type="EC" id="5.6.2.3"/>
    </reaction>
</comment>